<dbReference type="PANTHER" id="PTHR34475:SF1">
    <property type="entry name" value="CYTOSKELETON PROTEIN RODZ"/>
    <property type="match status" value="1"/>
</dbReference>
<feature type="domain" description="HTH cro/C1-type" evidence="3">
    <location>
        <begin position="13"/>
        <end position="73"/>
    </location>
</feature>
<keyword evidence="2" id="KW-0812">Transmembrane</keyword>
<dbReference type="SUPFAM" id="SSF47413">
    <property type="entry name" value="lambda repressor-like DNA-binding domains"/>
    <property type="match status" value="1"/>
</dbReference>
<evidence type="ECO:0000313" key="4">
    <source>
        <dbReference type="EMBL" id="WMS89217.1"/>
    </source>
</evidence>
<dbReference type="InterPro" id="IPR025194">
    <property type="entry name" value="RodZ-like_C"/>
</dbReference>
<dbReference type="RefSeq" id="WP_309204488.1">
    <property type="nucleotide sequence ID" value="NZ_CP133548.1"/>
</dbReference>
<dbReference type="PANTHER" id="PTHR34475">
    <property type="match status" value="1"/>
</dbReference>
<gene>
    <name evidence="4" type="ORF">Q9312_08065</name>
</gene>
<sequence>MDAKVTTGSSEQFKQAREALKMSLEEVATSLKLPRERIEEIEKGEYSDAISPTFYRGYIRTYANLLKIDPSDLLHEFNTLFGEQVEIVSSQRVGRFTQSKIAKRGSRAGFKWLTALILLAIVAAAAWGVKQKYFSVTATEQRAIPLAQSSMTNAQPVTLATETARTTDAQEASALEGNSSAGSQPPLATKSTRPSPVSAQPATATQNQESLQTNDVIQSNNDIQTKNDSQTNSSTQTNDSAQKATQQTQASQVDTASSVAASSDALTLIFMGECWVDIKDANGERLAYGTKENGKVITLNGTAPFSLVLGDPSVVRIQYQGETLDMSEYAAGQTARLTVE</sequence>
<dbReference type="CDD" id="cd00093">
    <property type="entry name" value="HTH_XRE"/>
    <property type="match status" value="1"/>
</dbReference>
<dbReference type="SMART" id="SM00530">
    <property type="entry name" value="HTH_XRE"/>
    <property type="match status" value="1"/>
</dbReference>
<dbReference type="InterPro" id="IPR001387">
    <property type="entry name" value="Cro/C1-type_HTH"/>
</dbReference>
<dbReference type="EMBL" id="CP133548">
    <property type="protein sequence ID" value="WMS89217.1"/>
    <property type="molecule type" value="Genomic_DNA"/>
</dbReference>
<proteinExistence type="predicted"/>
<evidence type="ECO:0000313" key="5">
    <source>
        <dbReference type="Proteomes" id="UP001239782"/>
    </source>
</evidence>
<dbReference type="Pfam" id="PF13464">
    <property type="entry name" value="RodZ_C"/>
    <property type="match status" value="1"/>
</dbReference>
<accession>A0AA51RX60</accession>
<dbReference type="InterPro" id="IPR050400">
    <property type="entry name" value="Bact_Cytoskel_RodZ"/>
</dbReference>
<dbReference type="GO" id="GO:0003677">
    <property type="term" value="F:DNA binding"/>
    <property type="evidence" value="ECO:0007669"/>
    <property type="project" value="InterPro"/>
</dbReference>
<evidence type="ECO:0000256" key="1">
    <source>
        <dbReference type="SAM" id="MobiDB-lite"/>
    </source>
</evidence>
<dbReference type="Pfam" id="PF13413">
    <property type="entry name" value="HTH_25"/>
    <property type="match status" value="1"/>
</dbReference>
<reference evidence="4 5" key="1">
    <citation type="submission" date="2023-08" db="EMBL/GenBank/DDBJ databases">
        <title>Pleionea litopenaei sp. nov., isolated from stomach of juvenile Litopenaeus vannamei.</title>
        <authorList>
            <person name="Rho A.M."/>
            <person name="Hwang C.Y."/>
        </authorList>
    </citation>
    <scope>NUCLEOTIDE SEQUENCE [LARGE SCALE GENOMIC DNA]</scope>
    <source>
        <strain evidence="4 5">HL-JVS1</strain>
    </source>
</reference>
<organism evidence="4 5">
    <name type="scientific">Pleionea litopenaei</name>
    <dbReference type="NCBI Taxonomy" id="3070815"/>
    <lineage>
        <taxon>Bacteria</taxon>
        <taxon>Pseudomonadati</taxon>
        <taxon>Pseudomonadota</taxon>
        <taxon>Gammaproteobacteria</taxon>
        <taxon>Oceanospirillales</taxon>
        <taxon>Pleioneaceae</taxon>
        <taxon>Pleionea</taxon>
    </lineage>
</organism>
<keyword evidence="2" id="KW-1133">Transmembrane helix</keyword>
<feature type="compositionally biased region" description="Polar residues" evidence="1">
    <location>
        <begin position="164"/>
        <end position="183"/>
    </location>
</feature>
<dbReference type="InterPro" id="IPR010982">
    <property type="entry name" value="Lambda_DNA-bd_dom_sf"/>
</dbReference>
<feature type="compositionally biased region" description="Polar residues" evidence="1">
    <location>
        <begin position="189"/>
        <end position="223"/>
    </location>
</feature>
<dbReference type="Proteomes" id="UP001239782">
    <property type="component" value="Chromosome"/>
</dbReference>
<keyword evidence="2" id="KW-0472">Membrane</keyword>
<feature type="compositionally biased region" description="Low complexity" evidence="1">
    <location>
        <begin position="224"/>
        <end position="251"/>
    </location>
</feature>
<evidence type="ECO:0000256" key="2">
    <source>
        <dbReference type="SAM" id="Phobius"/>
    </source>
</evidence>
<dbReference type="KEGG" id="plei:Q9312_08065"/>
<name>A0AA51RX60_9GAMM</name>
<keyword evidence="5" id="KW-1185">Reference proteome</keyword>
<evidence type="ECO:0000259" key="3">
    <source>
        <dbReference type="PROSITE" id="PS50943"/>
    </source>
</evidence>
<feature type="region of interest" description="Disordered" evidence="1">
    <location>
        <begin position="164"/>
        <end position="251"/>
    </location>
</feature>
<dbReference type="AlphaFoldDB" id="A0AA51RX60"/>
<feature type="transmembrane region" description="Helical" evidence="2">
    <location>
        <begin position="110"/>
        <end position="129"/>
    </location>
</feature>
<dbReference type="PROSITE" id="PS50943">
    <property type="entry name" value="HTH_CROC1"/>
    <property type="match status" value="1"/>
</dbReference>
<dbReference type="Gene3D" id="1.10.260.40">
    <property type="entry name" value="lambda repressor-like DNA-binding domains"/>
    <property type="match status" value="1"/>
</dbReference>
<protein>
    <submittedName>
        <fullName evidence="4">DUF4115 domain-containing protein</fullName>
    </submittedName>
</protein>